<gene>
    <name evidence="1" type="ORF">AWRIB429_1631</name>
</gene>
<accession>D3LBA1</accession>
<reference evidence="1 2" key="1">
    <citation type="journal article" date="2010" name="Appl. Microbiol. Biotechnol.">
        <title>Genotypic diversity in Oenococcus oeni by high-density microarray comparative genome hybridization and whole genome sequencing.</title>
        <authorList>
            <person name="Borneman A.R."/>
            <person name="Bartowsky E.J."/>
            <person name="McCarthy J."/>
            <person name="Chambers P.J."/>
        </authorList>
    </citation>
    <scope>NUCLEOTIDE SEQUENCE [LARGE SCALE GENOMIC DNA]</scope>
    <source>
        <strain evidence="1 2">AWRIB429</strain>
    </source>
</reference>
<evidence type="ECO:0000313" key="2">
    <source>
        <dbReference type="Proteomes" id="UP000003075"/>
    </source>
</evidence>
<sequence>MNKKNKQNIQAIFITKDKKIYITNGLKNNFKLTNHKFKMGN</sequence>
<dbReference type="AlphaFoldDB" id="D3LBA1"/>
<comment type="caution">
    <text evidence="1">The sequence shown here is derived from an EMBL/GenBank/DDBJ whole genome shotgun (WGS) entry which is preliminary data.</text>
</comment>
<dbReference type="Proteomes" id="UP000003075">
    <property type="component" value="Unassembled WGS sequence"/>
</dbReference>
<evidence type="ECO:0000313" key="1">
    <source>
        <dbReference type="EMBL" id="EFD87805.1"/>
    </source>
</evidence>
<dbReference type="EMBL" id="ACSE01000029">
    <property type="protein sequence ID" value="EFD87805.1"/>
    <property type="molecule type" value="Genomic_DNA"/>
</dbReference>
<organism evidence="1 2">
    <name type="scientific">Oenococcus oeni AWRIB429</name>
    <dbReference type="NCBI Taxonomy" id="655225"/>
    <lineage>
        <taxon>Bacteria</taxon>
        <taxon>Bacillati</taxon>
        <taxon>Bacillota</taxon>
        <taxon>Bacilli</taxon>
        <taxon>Lactobacillales</taxon>
        <taxon>Lactobacillaceae</taxon>
        <taxon>Oenococcus</taxon>
    </lineage>
</organism>
<protein>
    <submittedName>
        <fullName evidence="1">Uncharacterized protein</fullName>
    </submittedName>
</protein>
<name>D3LBA1_OENOE</name>
<proteinExistence type="predicted"/>